<reference evidence="1 2" key="1">
    <citation type="journal article" date="2019" name="Sci. Rep.">
        <title>Orb-weaving spider Araneus ventricosus genome elucidates the spidroin gene catalogue.</title>
        <authorList>
            <person name="Kono N."/>
            <person name="Nakamura H."/>
            <person name="Ohtoshi R."/>
            <person name="Moran D.A.P."/>
            <person name="Shinohara A."/>
            <person name="Yoshida Y."/>
            <person name="Fujiwara M."/>
            <person name="Mori M."/>
            <person name="Tomita M."/>
            <person name="Arakawa K."/>
        </authorList>
    </citation>
    <scope>NUCLEOTIDE SEQUENCE [LARGE SCALE GENOMIC DNA]</scope>
</reference>
<evidence type="ECO:0000313" key="1">
    <source>
        <dbReference type="EMBL" id="GBN32201.1"/>
    </source>
</evidence>
<gene>
    <name evidence="1" type="ORF">AVEN_113855_1</name>
</gene>
<evidence type="ECO:0000313" key="2">
    <source>
        <dbReference type="Proteomes" id="UP000499080"/>
    </source>
</evidence>
<protein>
    <submittedName>
        <fullName evidence="1">Uncharacterized protein</fullName>
    </submittedName>
</protein>
<organism evidence="1 2">
    <name type="scientific">Araneus ventricosus</name>
    <name type="common">Orbweaver spider</name>
    <name type="synonym">Epeira ventricosa</name>
    <dbReference type="NCBI Taxonomy" id="182803"/>
    <lineage>
        <taxon>Eukaryota</taxon>
        <taxon>Metazoa</taxon>
        <taxon>Ecdysozoa</taxon>
        <taxon>Arthropoda</taxon>
        <taxon>Chelicerata</taxon>
        <taxon>Arachnida</taxon>
        <taxon>Araneae</taxon>
        <taxon>Araneomorphae</taxon>
        <taxon>Entelegynae</taxon>
        <taxon>Araneoidea</taxon>
        <taxon>Araneidae</taxon>
        <taxon>Araneus</taxon>
    </lineage>
</organism>
<dbReference type="AlphaFoldDB" id="A0A4Y2MYG1"/>
<keyword evidence="2" id="KW-1185">Reference proteome</keyword>
<comment type="caution">
    <text evidence="1">The sequence shown here is derived from an EMBL/GenBank/DDBJ whole genome shotgun (WGS) entry which is preliminary data.</text>
</comment>
<accession>A0A4Y2MYG1</accession>
<sequence>MTYKKILRKIQKFILTCDRLAGRRLYFLNKAPEGGLKASALSGREHGLYLEESICGSPCLMLVDTGGNLTFSATFNLVLVFIIHNHPTSNTNVTKLVLWVYGGNSRTSRIIENDSLFRNNP</sequence>
<dbReference type="OrthoDB" id="8063726at2759"/>
<dbReference type="Proteomes" id="UP000499080">
    <property type="component" value="Unassembled WGS sequence"/>
</dbReference>
<proteinExistence type="predicted"/>
<dbReference type="EMBL" id="BGPR01008200">
    <property type="protein sequence ID" value="GBN32201.1"/>
    <property type="molecule type" value="Genomic_DNA"/>
</dbReference>
<name>A0A4Y2MYG1_ARAVE</name>